<dbReference type="Proteomes" id="UP000070700">
    <property type="component" value="Unassembled WGS sequence"/>
</dbReference>
<proteinExistence type="predicted"/>
<dbReference type="GeneID" id="28830317"/>
<name>A0A132BE07_MOLSC</name>
<dbReference type="EMBL" id="KQ947430">
    <property type="protein sequence ID" value="KUJ10074.1"/>
    <property type="molecule type" value="Genomic_DNA"/>
</dbReference>
<organism evidence="2 3">
    <name type="scientific">Mollisia scopiformis</name>
    <name type="common">Conifer needle endophyte fungus</name>
    <name type="synonym">Phialocephala scopiformis</name>
    <dbReference type="NCBI Taxonomy" id="149040"/>
    <lineage>
        <taxon>Eukaryota</taxon>
        <taxon>Fungi</taxon>
        <taxon>Dikarya</taxon>
        <taxon>Ascomycota</taxon>
        <taxon>Pezizomycotina</taxon>
        <taxon>Leotiomycetes</taxon>
        <taxon>Helotiales</taxon>
        <taxon>Mollisiaceae</taxon>
        <taxon>Mollisia</taxon>
    </lineage>
</organism>
<dbReference type="InParanoid" id="A0A132BE07"/>
<dbReference type="AlphaFoldDB" id="A0A132BE07"/>
<evidence type="ECO:0000313" key="2">
    <source>
        <dbReference type="EMBL" id="KUJ10074.1"/>
    </source>
</evidence>
<dbReference type="RefSeq" id="XP_018064429.1">
    <property type="nucleotide sequence ID" value="XM_018220591.1"/>
</dbReference>
<accession>A0A132BE07</accession>
<evidence type="ECO:0000313" key="3">
    <source>
        <dbReference type="Proteomes" id="UP000070700"/>
    </source>
</evidence>
<keyword evidence="1" id="KW-0472">Membrane</keyword>
<keyword evidence="1" id="KW-1133">Transmembrane helix</keyword>
<keyword evidence="3" id="KW-1185">Reference proteome</keyword>
<sequence>MSADTIISITVGLGGLAATVLGTWFGYLALKTMRSKDYQPRFSTPSPPNAEIDLESWIQMPTRPPQAHLTWSTLQRGKWVHQLDGRSNTWS</sequence>
<evidence type="ECO:0000256" key="1">
    <source>
        <dbReference type="SAM" id="Phobius"/>
    </source>
</evidence>
<feature type="transmembrane region" description="Helical" evidence="1">
    <location>
        <begin position="6"/>
        <end position="30"/>
    </location>
</feature>
<dbReference type="KEGG" id="psco:LY89DRAFT_740472"/>
<reference evidence="2 3" key="1">
    <citation type="submission" date="2015-10" db="EMBL/GenBank/DDBJ databases">
        <title>Full genome of DAOMC 229536 Phialocephala scopiformis, a fungal endophyte of spruce producing the potent anti-insectan compound rugulosin.</title>
        <authorList>
            <consortium name="DOE Joint Genome Institute"/>
            <person name="Walker A.K."/>
            <person name="Frasz S.L."/>
            <person name="Seifert K.A."/>
            <person name="Miller J.D."/>
            <person name="Mondo S.J."/>
            <person name="Labutti K."/>
            <person name="Lipzen A."/>
            <person name="Dockter R."/>
            <person name="Kennedy M."/>
            <person name="Grigoriev I.V."/>
            <person name="Spatafora J.W."/>
        </authorList>
    </citation>
    <scope>NUCLEOTIDE SEQUENCE [LARGE SCALE GENOMIC DNA]</scope>
    <source>
        <strain evidence="2 3">CBS 120377</strain>
    </source>
</reference>
<protein>
    <submittedName>
        <fullName evidence="2">Uncharacterized protein</fullName>
    </submittedName>
</protein>
<gene>
    <name evidence="2" type="ORF">LY89DRAFT_740472</name>
</gene>
<keyword evidence="1" id="KW-0812">Transmembrane</keyword>